<proteinExistence type="predicted"/>
<reference evidence="2" key="1">
    <citation type="submission" date="2018-09" db="EMBL/GenBank/DDBJ databases">
        <title>Complete genome of Proteus mirabilis phage Stubb.</title>
        <authorList>
            <person name="Bourgeois T.A."/>
            <person name="Lessor L."/>
            <person name="O'Leary C.J."/>
            <person name="Liu M."/>
        </authorList>
    </citation>
    <scope>NUCLEOTIDE SEQUENCE [LARGE SCALE GENOMIC DNA]</scope>
</reference>
<sequence length="109" mass="12489">MIIKVAKVVNPEVYVFGKPTPLYVCAKGDLYISLKQDILDELGINLFDNTKTLHVVDIEHRDITRAYSKKKHFLIHGFNLTEVCDTLRKVGSKTQIEVANFLEEIIKDK</sequence>
<dbReference type="Proteomes" id="UP000269143">
    <property type="component" value="Segment"/>
</dbReference>
<organism evidence="1 2">
    <name type="scientific">Proteus phage Stubb</name>
    <dbReference type="NCBI Taxonomy" id="2315597"/>
    <lineage>
        <taxon>Viruses</taxon>
        <taxon>Duplodnaviria</taxon>
        <taxon>Heunggongvirae</taxon>
        <taxon>Uroviricota</taxon>
        <taxon>Caudoviricetes</taxon>
        <taxon>Demerecviridae</taxon>
        <taxon>Novosibvirus</taxon>
        <taxon>Novosibvirus stubb</taxon>
    </lineage>
</organism>
<evidence type="ECO:0000313" key="1">
    <source>
        <dbReference type="EMBL" id="AYJ73161.1"/>
    </source>
</evidence>
<name>A0A3B8DIY9_9CAUD</name>
<protein>
    <submittedName>
        <fullName evidence="1">Uncharacterized protein</fullName>
    </submittedName>
</protein>
<evidence type="ECO:0000313" key="2">
    <source>
        <dbReference type="Proteomes" id="UP000269143"/>
    </source>
</evidence>
<dbReference type="EMBL" id="MH830339">
    <property type="protein sequence ID" value="AYJ73161.1"/>
    <property type="molecule type" value="Genomic_DNA"/>
</dbReference>
<accession>A0A3B8DIY9</accession>
<gene>
    <name evidence="1" type="ORF">CPT_Stubb_021</name>
</gene>
<keyword evidence="2" id="KW-1185">Reference proteome</keyword>